<evidence type="ECO:0000256" key="2">
    <source>
        <dbReference type="ARBA" id="ARBA00023002"/>
    </source>
</evidence>
<accession>A0AAP0F9S0</accession>
<reference evidence="4 5" key="1">
    <citation type="submission" date="2024-01" db="EMBL/GenBank/DDBJ databases">
        <title>Genome assemblies of Stephania.</title>
        <authorList>
            <person name="Yang L."/>
        </authorList>
    </citation>
    <scope>NUCLEOTIDE SEQUENCE [LARGE SCALE GENOMIC DNA]</scope>
    <source>
        <strain evidence="4">JXDWG</strain>
        <tissue evidence="4">Leaf</tissue>
    </source>
</reference>
<comment type="similarity">
    <text evidence="1">Belongs to the glyceraldehyde-3-phosphate dehydrogenase family.</text>
</comment>
<dbReference type="GO" id="GO:0006096">
    <property type="term" value="P:glycolytic process"/>
    <property type="evidence" value="ECO:0007669"/>
    <property type="project" value="TreeGrafter"/>
</dbReference>
<protein>
    <recommendedName>
        <fullName evidence="3">Glyceraldehyde 3-phosphate dehydrogenase catalytic domain-containing protein</fullName>
    </recommendedName>
</protein>
<dbReference type="PANTHER" id="PTHR10836:SF76">
    <property type="entry name" value="GLYCERALDEHYDE-3-PHOSPHATE DEHYDROGENASE-RELATED"/>
    <property type="match status" value="1"/>
</dbReference>
<name>A0AAP0F9S0_9MAGN</name>
<dbReference type="EMBL" id="JBBNAG010000009">
    <property type="protein sequence ID" value="KAK9105017.1"/>
    <property type="molecule type" value="Genomic_DNA"/>
</dbReference>
<dbReference type="GO" id="GO:0004365">
    <property type="term" value="F:glyceraldehyde-3-phosphate dehydrogenase (NAD+) (phosphorylating) activity"/>
    <property type="evidence" value="ECO:0007669"/>
    <property type="project" value="TreeGrafter"/>
</dbReference>
<evidence type="ECO:0000256" key="1">
    <source>
        <dbReference type="ARBA" id="ARBA00007406"/>
    </source>
</evidence>
<evidence type="ECO:0000259" key="3">
    <source>
        <dbReference type="Pfam" id="PF02800"/>
    </source>
</evidence>
<dbReference type="InterPro" id="IPR020831">
    <property type="entry name" value="GlycerAld/Erythrose_P_DH"/>
</dbReference>
<dbReference type="SUPFAM" id="SSF55347">
    <property type="entry name" value="Glyceraldehyde-3-phosphate dehydrogenase-like, C-terminal domain"/>
    <property type="match status" value="1"/>
</dbReference>
<organism evidence="4 5">
    <name type="scientific">Stephania cephalantha</name>
    <dbReference type="NCBI Taxonomy" id="152367"/>
    <lineage>
        <taxon>Eukaryota</taxon>
        <taxon>Viridiplantae</taxon>
        <taxon>Streptophyta</taxon>
        <taxon>Embryophyta</taxon>
        <taxon>Tracheophyta</taxon>
        <taxon>Spermatophyta</taxon>
        <taxon>Magnoliopsida</taxon>
        <taxon>Ranunculales</taxon>
        <taxon>Menispermaceae</taxon>
        <taxon>Menispermoideae</taxon>
        <taxon>Cissampelideae</taxon>
        <taxon>Stephania</taxon>
    </lineage>
</organism>
<dbReference type="PANTHER" id="PTHR10836">
    <property type="entry name" value="GLYCERALDEHYDE 3-PHOSPHATE DEHYDROGENASE"/>
    <property type="match status" value="1"/>
</dbReference>
<keyword evidence="5" id="KW-1185">Reference proteome</keyword>
<evidence type="ECO:0000313" key="5">
    <source>
        <dbReference type="Proteomes" id="UP001419268"/>
    </source>
</evidence>
<proteinExistence type="inferred from homology"/>
<dbReference type="InterPro" id="IPR020829">
    <property type="entry name" value="GlycerAld_3-P_DH_cat"/>
</dbReference>
<dbReference type="Pfam" id="PF02800">
    <property type="entry name" value="Gp_dh_C"/>
    <property type="match status" value="1"/>
</dbReference>
<dbReference type="Gene3D" id="3.30.360.10">
    <property type="entry name" value="Dihydrodipicolinate Reductase, domain 2"/>
    <property type="match status" value="1"/>
</dbReference>
<feature type="domain" description="Glyceraldehyde 3-phosphate dehydrogenase catalytic" evidence="3">
    <location>
        <begin position="34"/>
        <end position="113"/>
    </location>
</feature>
<dbReference type="AlphaFoldDB" id="A0AAP0F9S0"/>
<comment type="caution">
    <text evidence="4">The sequence shown here is derived from an EMBL/GenBank/DDBJ whole genome shotgun (WGS) entry which is preliminary data.</text>
</comment>
<gene>
    <name evidence="4" type="ORF">Scep_021861</name>
</gene>
<sequence length="180" mass="19644">MPVLLCAAVIIVCKGGATKVIISAPSKDAPMFVVGLMTTIYFTTAIQKAVDGPSSKDWRGGRAISFNIIPSSIGASKAVRKVLPSLNGKLTRMSFCVPTVDVSVVHLTVDPAEHLVVIWLQGLYGSWHGRFLALIHIPPTTRVHVRAYPYSTVITSFSYRLEDKVDFKGRSNDNVPHRVL</sequence>
<dbReference type="GO" id="GO:0005829">
    <property type="term" value="C:cytosol"/>
    <property type="evidence" value="ECO:0007669"/>
    <property type="project" value="TreeGrafter"/>
</dbReference>
<dbReference type="Proteomes" id="UP001419268">
    <property type="component" value="Unassembled WGS sequence"/>
</dbReference>
<keyword evidence="2" id="KW-0560">Oxidoreductase</keyword>
<dbReference type="SUPFAM" id="SSF51735">
    <property type="entry name" value="NAD(P)-binding Rossmann-fold domains"/>
    <property type="match status" value="1"/>
</dbReference>
<evidence type="ECO:0000313" key="4">
    <source>
        <dbReference type="EMBL" id="KAK9105017.1"/>
    </source>
</evidence>
<dbReference type="InterPro" id="IPR036291">
    <property type="entry name" value="NAD(P)-bd_dom_sf"/>
</dbReference>